<proteinExistence type="predicted"/>
<feature type="domain" description="BZIP" evidence="2">
    <location>
        <begin position="1"/>
        <end position="45"/>
    </location>
</feature>
<comment type="caution">
    <text evidence="3">The sequence shown here is derived from an EMBL/GenBank/DDBJ whole genome shotgun (WGS) entry which is preliminary data.</text>
</comment>
<dbReference type="SUPFAM" id="SSF57959">
    <property type="entry name" value="Leucine zipper domain"/>
    <property type="match status" value="1"/>
</dbReference>
<dbReference type="GO" id="GO:0003700">
    <property type="term" value="F:DNA-binding transcription factor activity"/>
    <property type="evidence" value="ECO:0007669"/>
    <property type="project" value="InterPro"/>
</dbReference>
<sequence length="179" mass="20243">MAGNRDAAYRHREKKKEEYKELQNEVPQLSAEKEYLKDQISQLNEVVLMWKRNCRKHGFIPQSTFQWMSPLASASPSQSTTSTTTGSVGSVSPLADQISLPPSKERERKRKEMQALQDNLTARNGSLRSQAHQIYNEILNLRKEMGFDGVKTTADRDLPVIHDSAQILLAQISDLISST</sequence>
<gene>
    <name evidence="3" type="ORF">PENTCL1PPCAC_16623</name>
</gene>
<evidence type="ECO:0000256" key="1">
    <source>
        <dbReference type="SAM" id="MobiDB-lite"/>
    </source>
</evidence>
<feature type="region of interest" description="Disordered" evidence="1">
    <location>
        <begin position="71"/>
        <end position="110"/>
    </location>
</feature>
<protein>
    <recommendedName>
        <fullName evidence="2">BZIP domain-containing protein</fullName>
    </recommendedName>
</protein>
<dbReference type="InterPro" id="IPR004827">
    <property type="entry name" value="bZIP"/>
</dbReference>
<feature type="compositionally biased region" description="Basic and acidic residues" evidence="1">
    <location>
        <begin position="7"/>
        <end position="23"/>
    </location>
</feature>
<evidence type="ECO:0000313" key="4">
    <source>
        <dbReference type="Proteomes" id="UP001432027"/>
    </source>
</evidence>
<dbReference type="EMBL" id="BTSX01000004">
    <property type="protein sequence ID" value="GMS94448.1"/>
    <property type="molecule type" value="Genomic_DNA"/>
</dbReference>
<accession>A0AAV5TJL2</accession>
<dbReference type="Proteomes" id="UP001432027">
    <property type="component" value="Unassembled WGS sequence"/>
</dbReference>
<evidence type="ECO:0000313" key="3">
    <source>
        <dbReference type="EMBL" id="GMS94448.1"/>
    </source>
</evidence>
<feature type="region of interest" description="Disordered" evidence="1">
    <location>
        <begin position="1"/>
        <end position="25"/>
    </location>
</feature>
<dbReference type="AlphaFoldDB" id="A0AAV5TJL2"/>
<dbReference type="InterPro" id="IPR046347">
    <property type="entry name" value="bZIP_sf"/>
</dbReference>
<feature type="compositionally biased region" description="Low complexity" evidence="1">
    <location>
        <begin position="71"/>
        <end position="94"/>
    </location>
</feature>
<dbReference type="PROSITE" id="PS50217">
    <property type="entry name" value="BZIP"/>
    <property type="match status" value="1"/>
</dbReference>
<evidence type="ECO:0000259" key="2">
    <source>
        <dbReference type="PROSITE" id="PS50217"/>
    </source>
</evidence>
<organism evidence="3 4">
    <name type="scientific">Pristionchus entomophagus</name>
    <dbReference type="NCBI Taxonomy" id="358040"/>
    <lineage>
        <taxon>Eukaryota</taxon>
        <taxon>Metazoa</taxon>
        <taxon>Ecdysozoa</taxon>
        <taxon>Nematoda</taxon>
        <taxon>Chromadorea</taxon>
        <taxon>Rhabditida</taxon>
        <taxon>Rhabditina</taxon>
        <taxon>Diplogasteromorpha</taxon>
        <taxon>Diplogasteroidea</taxon>
        <taxon>Neodiplogasteridae</taxon>
        <taxon>Pristionchus</taxon>
    </lineage>
</organism>
<keyword evidence="4" id="KW-1185">Reference proteome</keyword>
<dbReference type="Gene3D" id="1.20.5.170">
    <property type="match status" value="1"/>
</dbReference>
<reference evidence="3" key="1">
    <citation type="submission" date="2023-10" db="EMBL/GenBank/DDBJ databases">
        <title>Genome assembly of Pristionchus species.</title>
        <authorList>
            <person name="Yoshida K."/>
            <person name="Sommer R.J."/>
        </authorList>
    </citation>
    <scope>NUCLEOTIDE SEQUENCE</scope>
    <source>
        <strain evidence="3">RS0144</strain>
    </source>
</reference>
<name>A0AAV5TJL2_9BILA</name>
<dbReference type="Pfam" id="PF00170">
    <property type="entry name" value="bZIP_1"/>
    <property type="match status" value="1"/>
</dbReference>